<organism evidence="3 4">
    <name type="scientific">Cryptotermes secundus</name>
    <dbReference type="NCBI Taxonomy" id="105785"/>
    <lineage>
        <taxon>Eukaryota</taxon>
        <taxon>Metazoa</taxon>
        <taxon>Ecdysozoa</taxon>
        <taxon>Arthropoda</taxon>
        <taxon>Hexapoda</taxon>
        <taxon>Insecta</taxon>
        <taxon>Pterygota</taxon>
        <taxon>Neoptera</taxon>
        <taxon>Polyneoptera</taxon>
        <taxon>Dictyoptera</taxon>
        <taxon>Blattodea</taxon>
        <taxon>Blattoidea</taxon>
        <taxon>Termitoidae</taxon>
        <taxon>Kalotermitidae</taxon>
        <taxon>Cryptotermitinae</taxon>
        <taxon>Cryptotermes</taxon>
    </lineage>
</organism>
<dbReference type="SUPFAM" id="SSF48371">
    <property type="entry name" value="ARM repeat"/>
    <property type="match status" value="1"/>
</dbReference>
<evidence type="ECO:0000256" key="1">
    <source>
        <dbReference type="SAM" id="MobiDB-lite"/>
    </source>
</evidence>
<reference evidence="3 4" key="1">
    <citation type="submission" date="2017-12" db="EMBL/GenBank/DDBJ databases">
        <title>Hemimetabolous genomes reveal molecular basis of termite eusociality.</title>
        <authorList>
            <person name="Harrison M.C."/>
            <person name="Jongepier E."/>
            <person name="Robertson H.M."/>
            <person name="Arning N."/>
            <person name="Bitard-Feildel T."/>
            <person name="Chao H."/>
            <person name="Childers C.P."/>
            <person name="Dinh H."/>
            <person name="Doddapaneni H."/>
            <person name="Dugan S."/>
            <person name="Gowin J."/>
            <person name="Greiner C."/>
            <person name="Han Y."/>
            <person name="Hu H."/>
            <person name="Hughes D.S.T."/>
            <person name="Huylmans A.-K."/>
            <person name="Kemena C."/>
            <person name="Kremer L.P.M."/>
            <person name="Lee S.L."/>
            <person name="Lopez-Ezquerra A."/>
            <person name="Mallet L."/>
            <person name="Monroy-Kuhn J.M."/>
            <person name="Moser A."/>
            <person name="Murali S.C."/>
            <person name="Muzny D.M."/>
            <person name="Otani S."/>
            <person name="Piulachs M.-D."/>
            <person name="Poelchau M."/>
            <person name="Qu J."/>
            <person name="Schaub F."/>
            <person name="Wada-Katsumata A."/>
            <person name="Worley K.C."/>
            <person name="Xie Q."/>
            <person name="Ylla G."/>
            <person name="Poulsen M."/>
            <person name="Gibbs R.A."/>
            <person name="Schal C."/>
            <person name="Richards S."/>
            <person name="Belles X."/>
            <person name="Korb J."/>
            <person name="Bornberg-Bauer E."/>
        </authorList>
    </citation>
    <scope>NUCLEOTIDE SEQUENCE [LARGE SCALE GENOMIC DNA]</scope>
    <source>
        <tissue evidence="3">Whole body</tissue>
    </source>
</reference>
<evidence type="ECO:0000259" key="2">
    <source>
        <dbReference type="Pfam" id="PF16213"/>
    </source>
</evidence>
<feature type="region of interest" description="Disordered" evidence="1">
    <location>
        <begin position="283"/>
        <end position="311"/>
    </location>
</feature>
<dbReference type="STRING" id="105785.A0A2J7PIM9"/>
<sequence length="311" mass="34161">MEDLLLQIVKEASSTKLSVLRKSAQEAHDFLEAQQGLLRDPAHDLRAKCLHALQLALETKRSKFVAYGLSGLHKLVRDDRFQSNFEPEDDSLWLPSQLLHAMGSILTQSDDTQVDMLKVLLNVACSNYWTMNGRIIIQILTVCSEAHETGNQAVRTAAQAATSQTLRSFCNFLEEESQELDKSLKQTGANCDGGSGVSCFNEVIPILQFICSKMDEAQAVGRCGNSVVFLLECLHTLVSSLPQQIHNNHHFTAFLWQKFCPALIAFLGSPRVDKHIVSRGQAGTREGAEVQGRGSGCLATAPSFNSSEAKT</sequence>
<dbReference type="Proteomes" id="UP000235965">
    <property type="component" value="Unassembled WGS sequence"/>
</dbReference>
<comment type="caution">
    <text evidence="3">The sequence shown here is derived from an EMBL/GenBank/DDBJ whole genome shotgun (WGS) entry which is preliminary data.</text>
</comment>
<dbReference type="InParanoid" id="A0A2J7PIM9"/>
<feature type="domain" description="Mon2/Sec7/BIG1-like dimerisation and cyclophilin-binding" evidence="2">
    <location>
        <begin position="9"/>
        <end position="166"/>
    </location>
</feature>
<gene>
    <name evidence="3" type="ORF">B7P43_G01113</name>
</gene>
<dbReference type="OrthoDB" id="10002886at2759"/>
<evidence type="ECO:0000313" key="3">
    <source>
        <dbReference type="EMBL" id="PNF16178.1"/>
    </source>
</evidence>
<dbReference type="InterPro" id="IPR032629">
    <property type="entry name" value="DCB_dom"/>
</dbReference>
<dbReference type="AlphaFoldDB" id="A0A2J7PIM9"/>
<dbReference type="EMBL" id="NEVH01025126">
    <property type="protein sequence ID" value="PNF16178.1"/>
    <property type="molecule type" value="Genomic_DNA"/>
</dbReference>
<accession>A0A2J7PIM9</accession>
<feature type="compositionally biased region" description="Polar residues" evidence="1">
    <location>
        <begin position="302"/>
        <end position="311"/>
    </location>
</feature>
<protein>
    <recommendedName>
        <fullName evidence="2">Mon2/Sec7/BIG1-like dimerisation and cyclophilin-binding domain-containing protein</fullName>
    </recommendedName>
</protein>
<proteinExistence type="predicted"/>
<name>A0A2J7PIM9_9NEOP</name>
<keyword evidence="4" id="KW-1185">Reference proteome</keyword>
<dbReference type="InterPro" id="IPR016024">
    <property type="entry name" value="ARM-type_fold"/>
</dbReference>
<feature type="non-terminal residue" evidence="3">
    <location>
        <position position="311"/>
    </location>
</feature>
<evidence type="ECO:0000313" key="4">
    <source>
        <dbReference type="Proteomes" id="UP000235965"/>
    </source>
</evidence>
<dbReference type="Pfam" id="PF16213">
    <property type="entry name" value="DCB"/>
    <property type="match status" value="1"/>
</dbReference>